<evidence type="ECO:0000313" key="1">
    <source>
        <dbReference type="EMBL" id="KRZ51182.1"/>
    </source>
</evidence>
<dbReference type="Proteomes" id="UP000054721">
    <property type="component" value="Unassembled WGS sequence"/>
</dbReference>
<dbReference type="EMBL" id="JYDW01000236">
    <property type="protein sequence ID" value="KRZ51182.1"/>
    <property type="molecule type" value="Genomic_DNA"/>
</dbReference>
<evidence type="ECO:0008006" key="3">
    <source>
        <dbReference type="Google" id="ProtNLM"/>
    </source>
</evidence>
<keyword evidence="2" id="KW-1185">Reference proteome</keyword>
<organism evidence="1 2">
    <name type="scientific">Trichinella nativa</name>
    <dbReference type="NCBI Taxonomy" id="6335"/>
    <lineage>
        <taxon>Eukaryota</taxon>
        <taxon>Metazoa</taxon>
        <taxon>Ecdysozoa</taxon>
        <taxon>Nematoda</taxon>
        <taxon>Enoplea</taxon>
        <taxon>Dorylaimia</taxon>
        <taxon>Trichinellida</taxon>
        <taxon>Trichinellidae</taxon>
        <taxon>Trichinella</taxon>
    </lineage>
</organism>
<dbReference type="GO" id="GO:0003676">
    <property type="term" value="F:nucleic acid binding"/>
    <property type="evidence" value="ECO:0007669"/>
    <property type="project" value="InterPro"/>
</dbReference>
<dbReference type="InterPro" id="IPR052160">
    <property type="entry name" value="Gypsy_RT_Integrase-like"/>
</dbReference>
<dbReference type="Gene3D" id="3.30.420.10">
    <property type="entry name" value="Ribonuclease H-like superfamily/Ribonuclease H"/>
    <property type="match status" value="1"/>
</dbReference>
<protein>
    <recommendedName>
        <fullName evidence="3">Integrase catalytic domain-containing protein</fullName>
    </recommendedName>
</protein>
<dbReference type="InterPro" id="IPR036397">
    <property type="entry name" value="RNaseH_sf"/>
</dbReference>
<dbReference type="SUPFAM" id="SSF53098">
    <property type="entry name" value="Ribonuclease H-like"/>
    <property type="match status" value="1"/>
</dbReference>
<dbReference type="OrthoDB" id="5920144at2759"/>
<comment type="caution">
    <text evidence="1">The sequence shown here is derived from an EMBL/GenBank/DDBJ whole genome shotgun (WGS) entry which is preliminary data.</text>
</comment>
<reference evidence="1 2" key="1">
    <citation type="submission" date="2015-05" db="EMBL/GenBank/DDBJ databases">
        <title>Evolution of Trichinella species and genotypes.</title>
        <authorList>
            <person name="Korhonen P.K."/>
            <person name="Edoardo P."/>
            <person name="Giuseppe L.R."/>
            <person name="Gasser R.B."/>
        </authorList>
    </citation>
    <scope>NUCLEOTIDE SEQUENCE [LARGE SCALE GENOMIC DNA]</scope>
    <source>
        <strain evidence="1">ISS10</strain>
    </source>
</reference>
<sequence length="176" mass="19370">MSTPSGIVHGLSYVRTLMAANQCLAQTGSGGKNQLVGPKANREVFICSHKSRYASHLYLSGIRSRFYRSGMSNDIQVCYRTCKQCAALKKPLKSKKAPLKPIGTDCPLQRLGMDFAGLHSTAGNQFTLVVVDYFTRYVAHFGAPDQLHIDQGQSVEAELMLELGRLIQIQSTAYNL</sequence>
<accession>A0A0V1KWP0</accession>
<gene>
    <name evidence="1" type="ORF">T02_10282</name>
</gene>
<dbReference type="STRING" id="6335.A0A0V1KWP0"/>
<dbReference type="InterPro" id="IPR012337">
    <property type="entry name" value="RNaseH-like_sf"/>
</dbReference>
<proteinExistence type="predicted"/>
<dbReference type="AlphaFoldDB" id="A0A0V1KWP0"/>
<dbReference type="PANTHER" id="PTHR47266">
    <property type="entry name" value="ENDONUCLEASE-RELATED"/>
    <property type="match status" value="1"/>
</dbReference>
<evidence type="ECO:0000313" key="2">
    <source>
        <dbReference type="Proteomes" id="UP000054721"/>
    </source>
</evidence>
<name>A0A0V1KWP0_9BILA</name>